<organism evidence="6 7">
    <name type="scientific">Penicillium canescens</name>
    <dbReference type="NCBI Taxonomy" id="5083"/>
    <lineage>
        <taxon>Eukaryota</taxon>
        <taxon>Fungi</taxon>
        <taxon>Dikarya</taxon>
        <taxon>Ascomycota</taxon>
        <taxon>Pezizomycotina</taxon>
        <taxon>Eurotiomycetes</taxon>
        <taxon>Eurotiomycetidae</taxon>
        <taxon>Eurotiales</taxon>
        <taxon>Aspergillaceae</taxon>
        <taxon>Penicillium</taxon>
    </lineage>
</organism>
<dbReference type="InterPro" id="IPR009081">
    <property type="entry name" value="PP-bd_ACP"/>
</dbReference>
<comment type="caution">
    <text evidence="6">The sequence shown here is derived from an EMBL/GenBank/DDBJ whole genome shotgun (WGS) entry which is preliminary data.</text>
</comment>
<keyword evidence="2" id="KW-0597">Phosphoprotein</keyword>
<dbReference type="Pfam" id="PF23562">
    <property type="entry name" value="AMP-binding_C_3"/>
    <property type="match status" value="1"/>
</dbReference>
<dbReference type="InterPro" id="IPR000873">
    <property type="entry name" value="AMP-dep_synth/lig_dom"/>
</dbReference>
<evidence type="ECO:0000259" key="5">
    <source>
        <dbReference type="Pfam" id="PF07993"/>
    </source>
</evidence>
<dbReference type="SUPFAM" id="SSF51735">
    <property type="entry name" value="NAD(P)-binding Rossmann-fold domains"/>
    <property type="match status" value="1"/>
</dbReference>
<name>A0AAD6NDR0_PENCN</name>
<dbReference type="InterPro" id="IPR036736">
    <property type="entry name" value="ACP-like_sf"/>
</dbReference>
<dbReference type="SUPFAM" id="SSF56801">
    <property type="entry name" value="Acetyl-CoA synthetase-like"/>
    <property type="match status" value="1"/>
</dbReference>
<evidence type="ECO:0000259" key="3">
    <source>
        <dbReference type="Pfam" id="PF00501"/>
    </source>
</evidence>
<feature type="domain" description="AMP-dependent synthetase/ligase" evidence="3">
    <location>
        <begin position="101"/>
        <end position="373"/>
    </location>
</feature>
<dbReference type="Proteomes" id="UP001219568">
    <property type="component" value="Unassembled WGS sequence"/>
</dbReference>
<dbReference type="EMBL" id="JAQJZL010000002">
    <property type="protein sequence ID" value="KAJ6051942.1"/>
    <property type="molecule type" value="Genomic_DNA"/>
</dbReference>
<keyword evidence="1" id="KW-0596">Phosphopantetheine</keyword>
<reference evidence="6" key="2">
    <citation type="submission" date="2023-01" db="EMBL/GenBank/DDBJ databases">
        <authorList>
            <person name="Petersen C."/>
        </authorList>
    </citation>
    <scope>NUCLEOTIDE SEQUENCE</scope>
    <source>
        <strain evidence="6">IBT 15450</strain>
    </source>
</reference>
<dbReference type="SUPFAM" id="SSF47336">
    <property type="entry name" value="ACP-like"/>
    <property type="match status" value="1"/>
</dbReference>
<proteinExistence type="predicted"/>
<dbReference type="InterPro" id="IPR042099">
    <property type="entry name" value="ANL_N_sf"/>
</dbReference>
<protein>
    <recommendedName>
        <fullName evidence="8">Carrier domain-containing protein</fullName>
    </recommendedName>
</protein>
<dbReference type="InterPro" id="IPR006162">
    <property type="entry name" value="Ppantetheine_attach_site"/>
</dbReference>
<dbReference type="InterPro" id="IPR020845">
    <property type="entry name" value="AMP-binding_CS"/>
</dbReference>
<feature type="domain" description="Thioester reductase (TE)" evidence="5">
    <location>
        <begin position="696"/>
        <end position="943"/>
    </location>
</feature>
<accession>A0AAD6NDR0</accession>
<evidence type="ECO:0000313" key="7">
    <source>
        <dbReference type="Proteomes" id="UP001219568"/>
    </source>
</evidence>
<evidence type="ECO:0000256" key="2">
    <source>
        <dbReference type="ARBA" id="ARBA00022553"/>
    </source>
</evidence>
<dbReference type="PANTHER" id="PTHR43439">
    <property type="entry name" value="PHENYLACETATE-COENZYME A LIGASE"/>
    <property type="match status" value="1"/>
</dbReference>
<dbReference type="InterPro" id="IPR051414">
    <property type="entry name" value="Adenylate-forming_Reductase"/>
</dbReference>
<evidence type="ECO:0000313" key="6">
    <source>
        <dbReference type="EMBL" id="KAJ6051942.1"/>
    </source>
</evidence>
<evidence type="ECO:0008006" key="8">
    <source>
        <dbReference type="Google" id="ProtNLM"/>
    </source>
</evidence>
<evidence type="ECO:0000256" key="1">
    <source>
        <dbReference type="ARBA" id="ARBA00022450"/>
    </source>
</evidence>
<dbReference type="PROSITE" id="PS00455">
    <property type="entry name" value="AMP_BINDING"/>
    <property type="match status" value="1"/>
</dbReference>
<dbReference type="Pfam" id="PF00550">
    <property type="entry name" value="PP-binding"/>
    <property type="match status" value="1"/>
</dbReference>
<dbReference type="AlphaFoldDB" id="A0AAD6NDR0"/>
<sequence>MAIDTLASEFLRPFLQVSRDPVTDLSAIQSLPDLIDFDADHNPDHVFALQEVRQGGNYVNLTPVTFSELKLAATTCAHLIRKRLPGGPSKATGGDESETRRPVALFLESDINLFVHLAALLYLNIPVLVLSIRLNPVAISHLLESTSAIAIIVSQRSQGTVDKAFEVLAWEQRKDLHLVQCSPYQQLCRLASEVSSGVLERRIPSDKETAIILHSSGTTGVPKPIFLAHRYLLGYAACHRLEPNQCLGKRSVSTLPMYHGFGLLGPCISLATGNTCCLPSASVIPSASSIAELIEKSASCSLMTVPSILEEAKNDSNLMRALIGLDFVAVGGGAIKPAIGELLVSNGVTLLNHYGATEIGAIAPIFVPGNDYDWHYLRIRNDMGLEIKEVGEKDENGVPFYQLVGHPFGWDRPFVLQDLLRRRPGSAQVEVAILGRNDDLLVLSTGEKVLPNQFEITLSGQEGVKTAVVFGQNREEVGVLIEPEVPLENDDVETLVERIWKIVQQENISLDRHARIASKSMILVKTSEKVLPRSDKGSVMRRETYDLFAQEIEEVYTTSNTQDSFSFTLENNPDTIIDSLRVMVQTCVQDRGLPVANWADSDDWFELGMDSLEATRLARMLSRVSNKDSFPVLTSRKIQPSFVYQHPSFNTLSERLLAGAGSDDTNGASLDSKLNQMLDLASKYTPACSTGWIVLLTGSTGHLGVHLLDQLLRNVNVSQIICLSRLHQGLDPRDRQQQANSARGITLSESAWTKIRFLSSNQLHQPELGLPHKEYRHIVRTVTHIIHSAWPMDFQRSLSSFEPQIQTVGRLVDLCADCHRKQRRSSPPRLLFTSSIAISARCASRRKVPEAPIVDPSATADMGYAQAKWVCERILIEAAKTRRDHLHPSIVRLGQLTGGTHSGIWNSNEHFPAILKASQLIGALPELDGSFSWIPIDTAAKSIVEILSSRSEDPLQNIIYHVENPIRQAWKPLLPILASKLRLKTPLPVSFGTWLERASSMACTEANLKFIHHLLPFLQAEFQVLSSGGVVLDTTRARRVSRSLRACNGLSIELLDLYLESWRKEKFLQ</sequence>
<dbReference type="Pfam" id="PF00501">
    <property type="entry name" value="AMP-binding"/>
    <property type="match status" value="1"/>
</dbReference>
<dbReference type="PANTHER" id="PTHR43439:SF2">
    <property type="entry name" value="ENZYME, PUTATIVE (JCVI)-RELATED"/>
    <property type="match status" value="1"/>
</dbReference>
<keyword evidence="7" id="KW-1185">Reference proteome</keyword>
<dbReference type="Gene3D" id="3.40.50.12780">
    <property type="entry name" value="N-terminal domain of ligase-like"/>
    <property type="match status" value="1"/>
</dbReference>
<gene>
    <name evidence="6" type="ORF">N7460_002476</name>
</gene>
<feature type="domain" description="Carrier" evidence="4">
    <location>
        <begin position="592"/>
        <end position="655"/>
    </location>
</feature>
<dbReference type="Gene3D" id="3.40.50.720">
    <property type="entry name" value="NAD(P)-binding Rossmann-like Domain"/>
    <property type="match status" value="1"/>
</dbReference>
<dbReference type="GO" id="GO:0044550">
    <property type="term" value="P:secondary metabolite biosynthetic process"/>
    <property type="evidence" value="ECO:0007669"/>
    <property type="project" value="UniProtKB-ARBA"/>
</dbReference>
<dbReference type="InterPro" id="IPR013120">
    <property type="entry name" value="FAR_NAD-bd"/>
</dbReference>
<dbReference type="InterPro" id="IPR036291">
    <property type="entry name" value="NAD(P)-bd_dom_sf"/>
</dbReference>
<dbReference type="PROSITE" id="PS00012">
    <property type="entry name" value="PHOSPHOPANTETHEINE"/>
    <property type="match status" value="1"/>
</dbReference>
<dbReference type="Pfam" id="PF07993">
    <property type="entry name" value="NAD_binding_4"/>
    <property type="match status" value="1"/>
</dbReference>
<reference evidence="6" key="1">
    <citation type="journal article" date="2023" name="IMA Fungus">
        <title>Comparative genomic study of the Penicillium genus elucidates a diverse pangenome and 15 lateral gene transfer events.</title>
        <authorList>
            <person name="Petersen C."/>
            <person name="Sorensen T."/>
            <person name="Nielsen M.R."/>
            <person name="Sondergaard T.E."/>
            <person name="Sorensen J.L."/>
            <person name="Fitzpatrick D.A."/>
            <person name="Frisvad J.C."/>
            <person name="Nielsen K.L."/>
        </authorList>
    </citation>
    <scope>NUCLEOTIDE SEQUENCE</scope>
    <source>
        <strain evidence="6">IBT 15450</strain>
    </source>
</reference>
<evidence type="ECO:0000259" key="4">
    <source>
        <dbReference type="Pfam" id="PF00550"/>
    </source>
</evidence>